<protein>
    <submittedName>
        <fullName evidence="4">Recombinase family protein</fullName>
    </submittedName>
</protein>
<dbReference type="EMBL" id="JAUOZS010000001">
    <property type="protein sequence ID" value="MDT8901883.1"/>
    <property type="molecule type" value="Genomic_DNA"/>
</dbReference>
<feature type="domain" description="Resolvase/invertase-type recombinase catalytic" evidence="2">
    <location>
        <begin position="9"/>
        <end position="161"/>
    </location>
</feature>
<keyword evidence="1" id="KW-0175">Coiled coil</keyword>
<dbReference type="Proteomes" id="UP001254848">
    <property type="component" value="Unassembled WGS sequence"/>
</dbReference>
<dbReference type="PROSITE" id="PS51736">
    <property type="entry name" value="RECOMBINASES_3"/>
    <property type="match status" value="1"/>
</dbReference>
<dbReference type="InterPro" id="IPR038109">
    <property type="entry name" value="DNA_bind_recomb_sf"/>
</dbReference>
<accession>A0ABU3NYK4</accession>
<reference evidence="4 5" key="1">
    <citation type="submission" date="2023-07" db="EMBL/GenBank/DDBJ databases">
        <title>The novel representative of Negativicutes class, Anaeroselena agilis gen. nov. sp. nov.</title>
        <authorList>
            <person name="Prokofeva M.I."/>
            <person name="Elcheninov A.G."/>
            <person name="Klyukina A."/>
            <person name="Kublanov I.V."/>
            <person name="Frolov E.N."/>
            <person name="Podosokorskaya O.A."/>
        </authorList>
    </citation>
    <scope>NUCLEOTIDE SEQUENCE [LARGE SCALE GENOMIC DNA]</scope>
    <source>
        <strain evidence="4 5">4137-cl</strain>
    </source>
</reference>
<evidence type="ECO:0000259" key="2">
    <source>
        <dbReference type="PROSITE" id="PS51736"/>
    </source>
</evidence>
<dbReference type="PANTHER" id="PTHR30461:SF23">
    <property type="entry name" value="DNA RECOMBINASE-RELATED"/>
    <property type="match status" value="1"/>
</dbReference>
<name>A0ABU3NYK4_9FIRM</name>
<dbReference type="InterPro" id="IPR011109">
    <property type="entry name" value="DNA_bind_recombinase_dom"/>
</dbReference>
<feature type="domain" description="Recombinase" evidence="3">
    <location>
        <begin position="169"/>
        <end position="300"/>
    </location>
</feature>
<comment type="caution">
    <text evidence="4">The sequence shown here is derived from an EMBL/GenBank/DDBJ whole genome shotgun (WGS) entry which is preliminary data.</text>
</comment>
<dbReference type="InterPro" id="IPR036162">
    <property type="entry name" value="Resolvase-like_N_sf"/>
</dbReference>
<dbReference type="PANTHER" id="PTHR30461">
    <property type="entry name" value="DNA-INVERTASE FROM LAMBDOID PROPHAGE"/>
    <property type="match status" value="1"/>
</dbReference>
<dbReference type="InterPro" id="IPR025827">
    <property type="entry name" value="Zn_ribbon_recom_dom"/>
</dbReference>
<dbReference type="PROSITE" id="PS51737">
    <property type="entry name" value="RECOMBINASE_DNA_BIND"/>
    <property type="match status" value="1"/>
</dbReference>
<dbReference type="RefSeq" id="WP_413780380.1">
    <property type="nucleotide sequence ID" value="NZ_JAUOZS010000001.1"/>
</dbReference>
<dbReference type="Pfam" id="PF07508">
    <property type="entry name" value="Recombinase"/>
    <property type="match status" value="1"/>
</dbReference>
<dbReference type="InterPro" id="IPR006119">
    <property type="entry name" value="Resolv_N"/>
</dbReference>
<dbReference type="Gene3D" id="3.40.50.1390">
    <property type="entry name" value="Resolvase, N-terminal catalytic domain"/>
    <property type="match status" value="1"/>
</dbReference>
<dbReference type="Gene3D" id="3.90.1750.20">
    <property type="entry name" value="Putative Large Serine Recombinase, Chain B, Domain 2"/>
    <property type="match status" value="1"/>
</dbReference>
<dbReference type="CDD" id="cd00338">
    <property type="entry name" value="Ser_Recombinase"/>
    <property type="match status" value="1"/>
</dbReference>
<gene>
    <name evidence="4" type="ORF">Q4T40_11550</name>
</gene>
<evidence type="ECO:0000259" key="3">
    <source>
        <dbReference type="PROSITE" id="PS51737"/>
    </source>
</evidence>
<dbReference type="Pfam" id="PF13408">
    <property type="entry name" value="Zn_ribbon_recom"/>
    <property type="match status" value="1"/>
</dbReference>
<organism evidence="4 5">
    <name type="scientific">Anaeroselena agilis</name>
    <dbReference type="NCBI Taxonomy" id="3063788"/>
    <lineage>
        <taxon>Bacteria</taxon>
        <taxon>Bacillati</taxon>
        <taxon>Bacillota</taxon>
        <taxon>Negativicutes</taxon>
        <taxon>Acetonemataceae</taxon>
        <taxon>Anaeroselena</taxon>
    </lineage>
</organism>
<dbReference type="InterPro" id="IPR050639">
    <property type="entry name" value="SSR_resolvase"/>
</dbReference>
<evidence type="ECO:0000313" key="4">
    <source>
        <dbReference type="EMBL" id="MDT8901883.1"/>
    </source>
</evidence>
<dbReference type="SMART" id="SM00857">
    <property type="entry name" value="Resolvase"/>
    <property type="match status" value="1"/>
</dbReference>
<feature type="coiled-coil region" evidence="1">
    <location>
        <begin position="385"/>
        <end position="412"/>
    </location>
</feature>
<proteinExistence type="predicted"/>
<evidence type="ECO:0000313" key="5">
    <source>
        <dbReference type="Proteomes" id="UP001254848"/>
    </source>
</evidence>
<sequence>MQQRKDLEPACLYLRKSREDREAEARGEKETLEKHRKTLYKLAKDYNVNITGVFPEVESGEFIIHRPEMVKLLREISEGKWRSVWVMEIDRLGRGDMEDQGYIQKTFKQSGTLIVTPRKIYDLNDEMDEEYTEFEQFMARKEFKIINRRLQRGRKEAASEGFYLGARPPYGYNVEKTTKGRILVPHPEQAPVVKLIFDLYVSGMGGHKIAAELNRLGHSTYSGKPWESSSVLFVIKNEVYSGRIQWRKKEEKKSLDPGKKQTVRTRPRQEWIDVQGRHEPLVAPETFAKAQEILRGRYHVPYQLNGLVNPLAGFIRCDMCGGAMVLRTYRKQQPHLICYNTKCRNKSTRFEYVEERMVEGLAAWLHKYRMEWDAHKQPEATDTIATVKEQTLKSLNKELQEMEKQKSSLHDFLERGIYDEQTFLDRAHVVSQRISDTQTAIAETEKVLIMEQKRRRVRREIIPKVEQALKLYRKSTDPAAKNDLLRSVLDYAIYRKERWQEKDDFTLVLYPKLTE</sequence>
<dbReference type="Pfam" id="PF00239">
    <property type="entry name" value="Resolvase"/>
    <property type="match status" value="1"/>
</dbReference>
<dbReference type="SUPFAM" id="SSF53041">
    <property type="entry name" value="Resolvase-like"/>
    <property type="match status" value="1"/>
</dbReference>
<evidence type="ECO:0000256" key="1">
    <source>
        <dbReference type="SAM" id="Coils"/>
    </source>
</evidence>
<keyword evidence="5" id="KW-1185">Reference proteome</keyword>